<comment type="subcellular location">
    <subcellularLocation>
        <location evidence="1">Nucleus</location>
    </subcellularLocation>
</comment>
<dbReference type="GO" id="GO:0046982">
    <property type="term" value="F:protein heterodimerization activity"/>
    <property type="evidence" value="ECO:0007669"/>
    <property type="project" value="InterPro"/>
</dbReference>
<dbReference type="GO" id="GO:0006366">
    <property type="term" value="P:transcription by RNA polymerase II"/>
    <property type="evidence" value="ECO:0007669"/>
    <property type="project" value="InterPro"/>
</dbReference>
<feature type="region of interest" description="Disordered" evidence="7">
    <location>
        <begin position="1"/>
        <end position="26"/>
    </location>
</feature>
<evidence type="ECO:0000256" key="6">
    <source>
        <dbReference type="ARBA" id="ARBA00040136"/>
    </source>
</evidence>
<dbReference type="FunFam" id="1.10.20.10:FF:000138">
    <property type="entry name" value="TAF (TBP-associated transcription factor) family"/>
    <property type="match status" value="1"/>
</dbReference>
<feature type="compositionally biased region" description="Basic and acidic residues" evidence="7">
    <location>
        <begin position="17"/>
        <end position="26"/>
    </location>
</feature>
<dbReference type="Gene3D" id="1.10.20.10">
    <property type="entry name" value="Histone, subunit A"/>
    <property type="match status" value="1"/>
</dbReference>
<accession>A0A8S1HB44</accession>
<sequence length="134" mass="15885">MDDDDDFFGGSDLEDESKEKVSPEDKKHILRRELRQMLYGFGDDKMPFDKTLESIEAITLYYIKSLCQLAMKVGKPDRLALEDIHYLIRRDPKKFARVKDLLSMSEELKKRRGNNSTKRSQFKAQKRNFFRLCQ</sequence>
<reference evidence="8" key="1">
    <citation type="submission" date="2020-10" db="EMBL/GenBank/DDBJ databases">
        <authorList>
            <person name="Kikuchi T."/>
        </authorList>
    </citation>
    <scope>NUCLEOTIDE SEQUENCE</scope>
    <source>
        <strain evidence="8">NKZ352</strain>
    </source>
</reference>
<evidence type="ECO:0000256" key="2">
    <source>
        <dbReference type="ARBA" id="ARBA00023015"/>
    </source>
</evidence>
<keyword evidence="9" id="KW-1185">Reference proteome</keyword>
<dbReference type="PANTHER" id="PTHR11380:SF5">
    <property type="entry name" value="TRANSCRIPTION INITIATION FACTOR TFIID SUBUNIT 13"/>
    <property type="match status" value="1"/>
</dbReference>
<dbReference type="CDD" id="cd07978">
    <property type="entry name" value="HFD_TAF13"/>
    <property type="match status" value="1"/>
</dbReference>
<evidence type="ECO:0000256" key="7">
    <source>
        <dbReference type="SAM" id="MobiDB-lite"/>
    </source>
</evidence>
<evidence type="ECO:0000256" key="5">
    <source>
        <dbReference type="ARBA" id="ARBA00038392"/>
    </source>
</evidence>
<keyword evidence="3" id="KW-0804">Transcription</keyword>
<evidence type="ECO:0000313" key="9">
    <source>
        <dbReference type="Proteomes" id="UP000835052"/>
    </source>
</evidence>
<comment type="caution">
    <text evidence="8">The sequence shown here is derived from an EMBL/GenBank/DDBJ whole genome shotgun (WGS) entry which is preliminary data.</text>
</comment>
<dbReference type="PANTHER" id="PTHR11380">
    <property type="entry name" value="TRANSCRIPTION INITIATION FACTOR TFIID/SUPT3-RELATED"/>
    <property type="match status" value="1"/>
</dbReference>
<evidence type="ECO:0000256" key="3">
    <source>
        <dbReference type="ARBA" id="ARBA00023163"/>
    </source>
</evidence>
<dbReference type="Proteomes" id="UP000835052">
    <property type="component" value="Unassembled WGS sequence"/>
</dbReference>
<protein>
    <recommendedName>
        <fullName evidence="6">Transcription initiation factor TFIID subunit 13</fullName>
    </recommendedName>
</protein>
<evidence type="ECO:0000313" key="8">
    <source>
        <dbReference type="EMBL" id="CAD6192557.1"/>
    </source>
</evidence>
<evidence type="ECO:0000256" key="1">
    <source>
        <dbReference type="ARBA" id="ARBA00004123"/>
    </source>
</evidence>
<proteinExistence type="inferred from homology"/>
<dbReference type="OrthoDB" id="10266074at2759"/>
<keyword evidence="4" id="KW-0539">Nucleus</keyword>
<dbReference type="SUPFAM" id="SSF47113">
    <property type="entry name" value="Histone-fold"/>
    <property type="match status" value="1"/>
</dbReference>
<dbReference type="InterPro" id="IPR009072">
    <property type="entry name" value="Histone-fold"/>
</dbReference>
<dbReference type="AlphaFoldDB" id="A0A8S1HB44"/>
<dbReference type="Pfam" id="PF02269">
    <property type="entry name" value="TFIID-18kDa"/>
    <property type="match status" value="1"/>
</dbReference>
<dbReference type="EMBL" id="CAJGYM010000028">
    <property type="protein sequence ID" value="CAD6192557.1"/>
    <property type="molecule type" value="Genomic_DNA"/>
</dbReference>
<dbReference type="InterPro" id="IPR003195">
    <property type="entry name" value="TFIID_TAF13"/>
</dbReference>
<name>A0A8S1HB44_9PELO</name>
<gene>
    <name evidence="8" type="ORF">CAUJ_LOCUS8476</name>
</gene>
<feature type="compositionally biased region" description="Acidic residues" evidence="7">
    <location>
        <begin position="1"/>
        <end position="16"/>
    </location>
</feature>
<evidence type="ECO:0000256" key="4">
    <source>
        <dbReference type="ARBA" id="ARBA00023242"/>
    </source>
</evidence>
<comment type="similarity">
    <text evidence="5">Belongs to the TAF13 family.</text>
</comment>
<organism evidence="8 9">
    <name type="scientific">Caenorhabditis auriculariae</name>
    <dbReference type="NCBI Taxonomy" id="2777116"/>
    <lineage>
        <taxon>Eukaryota</taxon>
        <taxon>Metazoa</taxon>
        <taxon>Ecdysozoa</taxon>
        <taxon>Nematoda</taxon>
        <taxon>Chromadorea</taxon>
        <taxon>Rhabditida</taxon>
        <taxon>Rhabditina</taxon>
        <taxon>Rhabditomorpha</taxon>
        <taxon>Rhabditoidea</taxon>
        <taxon>Rhabditidae</taxon>
        <taxon>Peloderinae</taxon>
        <taxon>Caenorhabditis</taxon>
    </lineage>
</organism>
<dbReference type="GO" id="GO:0005669">
    <property type="term" value="C:transcription factor TFIID complex"/>
    <property type="evidence" value="ECO:0007669"/>
    <property type="project" value="TreeGrafter"/>
</dbReference>
<keyword evidence="2" id="KW-0805">Transcription regulation</keyword>